<evidence type="ECO:0000313" key="6">
    <source>
        <dbReference type="EMBL" id="KAF2073202.1"/>
    </source>
</evidence>
<sequence length="465" mass="52421">MTTNRDNNNNNNNNSNTNSTENSCCTELKNEHINSGGAFHIEKESLKQQDQQQEQEQQPPPQPPQQQQQQQQQPSLVGLEKIERDSGIVAIVCSKWTHFLNGRTVKKFLLYKKDILMKYRPKAKAPKDLIALCIDNTLGDSLNILADHGIISAPIMEKIKDDKKNSNGDNSIDNSNSSSNHLNGHNNDGNDSYGGGHGKSSKHIIKLNIISEEQKHKYMYKGYLDVLDILSLFGYFMQRIIMEGGEKEQNKETILHQTLKQVIGYCSVGDLFCVDEDMTLLQALETLLMPASPFKSHSSPVFNSMGDLKGVLSQTDLLYLARDNAHLFSSHSKKSVKELKIQSPVISIPHTMVAKDAFDLLRANRINGIAVVNERLGNLIYSLSTDDLRYITKDKLDIFFKSIYEYMQSQTNIIEPVCIKDSTKLVQVIDIMCDKNVQRVYIVDENKRPLTIVTVSDILSSLLNC</sequence>
<dbReference type="InterPro" id="IPR050511">
    <property type="entry name" value="AMPK_gamma/SDS23_families"/>
</dbReference>
<proteinExistence type="predicted"/>
<evidence type="ECO:0000256" key="1">
    <source>
        <dbReference type="ARBA" id="ARBA00022737"/>
    </source>
</evidence>
<comment type="caution">
    <text evidence="6">The sequence shown here is derived from an EMBL/GenBank/DDBJ whole genome shotgun (WGS) entry which is preliminary data.</text>
</comment>
<evidence type="ECO:0000313" key="7">
    <source>
        <dbReference type="Proteomes" id="UP000695562"/>
    </source>
</evidence>
<name>A0A8J4V445_9MYCE</name>
<accession>A0A8J4V445</accession>
<dbReference type="Gene3D" id="3.10.580.10">
    <property type="entry name" value="CBS-domain"/>
    <property type="match status" value="2"/>
</dbReference>
<feature type="domain" description="CBS" evidence="5">
    <location>
        <begin position="341"/>
        <end position="398"/>
    </location>
</feature>
<evidence type="ECO:0000256" key="3">
    <source>
        <dbReference type="PROSITE-ProRule" id="PRU00703"/>
    </source>
</evidence>
<dbReference type="SUPFAM" id="SSF54631">
    <property type="entry name" value="CBS-domain pair"/>
    <property type="match status" value="2"/>
</dbReference>
<dbReference type="InterPro" id="IPR046342">
    <property type="entry name" value="CBS_dom_sf"/>
</dbReference>
<feature type="compositionally biased region" description="Low complexity" evidence="4">
    <location>
        <begin position="65"/>
        <end position="74"/>
    </location>
</feature>
<keyword evidence="7" id="KW-1185">Reference proteome</keyword>
<reference evidence="6" key="1">
    <citation type="submission" date="2020-01" db="EMBL/GenBank/DDBJ databases">
        <title>Development of genomics and gene disruption for Polysphondylium violaceum indicates a role for the polyketide synthase stlB in stalk morphogenesis.</title>
        <authorList>
            <person name="Narita B."/>
            <person name="Kawabe Y."/>
            <person name="Kin K."/>
            <person name="Saito T."/>
            <person name="Gibbs R."/>
            <person name="Kuspa A."/>
            <person name="Muzny D."/>
            <person name="Queller D."/>
            <person name="Richards S."/>
            <person name="Strassman J."/>
            <person name="Sucgang R."/>
            <person name="Worley K."/>
            <person name="Schaap P."/>
        </authorList>
    </citation>
    <scope>NUCLEOTIDE SEQUENCE</scope>
    <source>
        <strain evidence="6">QSvi11</strain>
    </source>
</reference>
<dbReference type="InterPro" id="IPR000644">
    <property type="entry name" value="CBS_dom"/>
</dbReference>
<organism evidence="6 7">
    <name type="scientific">Polysphondylium violaceum</name>
    <dbReference type="NCBI Taxonomy" id="133409"/>
    <lineage>
        <taxon>Eukaryota</taxon>
        <taxon>Amoebozoa</taxon>
        <taxon>Evosea</taxon>
        <taxon>Eumycetozoa</taxon>
        <taxon>Dictyostelia</taxon>
        <taxon>Dictyosteliales</taxon>
        <taxon>Dictyosteliaceae</taxon>
        <taxon>Polysphondylium</taxon>
    </lineage>
</organism>
<evidence type="ECO:0000256" key="2">
    <source>
        <dbReference type="ARBA" id="ARBA00023122"/>
    </source>
</evidence>
<feature type="region of interest" description="Disordered" evidence="4">
    <location>
        <begin position="1"/>
        <end position="75"/>
    </location>
</feature>
<feature type="domain" description="CBS" evidence="5">
    <location>
        <begin position="407"/>
        <end position="465"/>
    </location>
</feature>
<feature type="domain" description="CBS" evidence="5">
    <location>
        <begin position="266"/>
        <end position="330"/>
    </location>
</feature>
<protein>
    <recommendedName>
        <fullName evidence="5">CBS domain-containing protein</fullName>
    </recommendedName>
</protein>
<keyword evidence="1" id="KW-0677">Repeat</keyword>
<dbReference type="PANTHER" id="PTHR13780:SF96">
    <property type="entry name" value="CBS DOMAIN-CONTAINING PROTEIN"/>
    <property type="match status" value="1"/>
</dbReference>
<feature type="compositionally biased region" description="Low complexity" evidence="4">
    <location>
        <begin position="48"/>
        <end position="57"/>
    </location>
</feature>
<dbReference type="PANTHER" id="PTHR13780">
    <property type="entry name" value="AMP-ACTIVATED PROTEIN KINASE, GAMMA REGULATORY SUBUNIT"/>
    <property type="match status" value="1"/>
</dbReference>
<dbReference type="EMBL" id="AJWJ01000220">
    <property type="protein sequence ID" value="KAF2073202.1"/>
    <property type="molecule type" value="Genomic_DNA"/>
</dbReference>
<gene>
    <name evidence="6" type="ORF">CYY_005484</name>
</gene>
<dbReference type="PROSITE" id="PS51371">
    <property type="entry name" value="CBS"/>
    <property type="match status" value="3"/>
</dbReference>
<keyword evidence="2 3" id="KW-0129">CBS domain</keyword>
<feature type="compositionally biased region" description="Low complexity" evidence="4">
    <location>
        <begin position="167"/>
        <end position="191"/>
    </location>
</feature>
<feature type="compositionally biased region" description="Low complexity" evidence="4">
    <location>
        <begin position="1"/>
        <end position="23"/>
    </location>
</feature>
<feature type="region of interest" description="Disordered" evidence="4">
    <location>
        <begin position="161"/>
        <end position="197"/>
    </location>
</feature>
<dbReference type="OrthoDB" id="20351at2759"/>
<dbReference type="Proteomes" id="UP000695562">
    <property type="component" value="Unassembled WGS sequence"/>
</dbReference>
<dbReference type="Pfam" id="PF00571">
    <property type="entry name" value="CBS"/>
    <property type="match status" value="3"/>
</dbReference>
<evidence type="ECO:0000256" key="4">
    <source>
        <dbReference type="SAM" id="MobiDB-lite"/>
    </source>
</evidence>
<evidence type="ECO:0000259" key="5">
    <source>
        <dbReference type="PROSITE" id="PS51371"/>
    </source>
</evidence>
<dbReference type="AlphaFoldDB" id="A0A8J4V445"/>
<dbReference type="SMART" id="SM00116">
    <property type="entry name" value="CBS"/>
    <property type="match status" value="3"/>
</dbReference>
<dbReference type="CDD" id="cd02205">
    <property type="entry name" value="CBS_pair_SF"/>
    <property type="match status" value="2"/>
</dbReference>